<organism evidence="2 3">
    <name type="scientific">Trachymyrmex cornetzi</name>
    <dbReference type="NCBI Taxonomy" id="471704"/>
    <lineage>
        <taxon>Eukaryota</taxon>
        <taxon>Metazoa</taxon>
        <taxon>Ecdysozoa</taxon>
        <taxon>Arthropoda</taxon>
        <taxon>Hexapoda</taxon>
        <taxon>Insecta</taxon>
        <taxon>Pterygota</taxon>
        <taxon>Neoptera</taxon>
        <taxon>Endopterygota</taxon>
        <taxon>Hymenoptera</taxon>
        <taxon>Apocrita</taxon>
        <taxon>Aculeata</taxon>
        <taxon>Formicoidea</taxon>
        <taxon>Formicidae</taxon>
        <taxon>Myrmicinae</taxon>
        <taxon>Trachymyrmex</taxon>
    </lineage>
</organism>
<dbReference type="Gene3D" id="1.10.150.130">
    <property type="match status" value="1"/>
</dbReference>
<dbReference type="STRING" id="471704.A0A151J1P1"/>
<name>A0A151J1P1_9HYME</name>
<evidence type="ECO:0000256" key="1">
    <source>
        <dbReference type="ARBA" id="ARBA00023125"/>
    </source>
</evidence>
<keyword evidence="1" id="KW-0238">DNA-binding</keyword>
<dbReference type="EMBL" id="KQ980493">
    <property type="protein sequence ID" value="KYN15816.1"/>
    <property type="molecule type" value="Genomic_DNA"/>
</dbReference>
<protein>
    <submittedName>
        <fullName evidence="2">Uncharacterized protein</fullName>
    </submittedName>
</protein>
<sequence length="122" mass="13703">MEQDFSGGRQVIRQAFLAKGTPPLALNATLAALSDATIAQYNKSLRLWWTFCKKKQINLFSPPVTLVLEFLASTLASINAYSSLNTYRAARFYNRPIISNQSFQLAILNTQEVCDNRTQVQV</sequence>
<dbReference type="Proteomes" id="UP000078492">
    <property type="component" value="Unassembled WGS sequence"/>
</dbReference>
<evidence type="ECO:0000313" key="2">
    <source>
        <dbReference type="EMBL" id="KYN15816.1"/>
    </source>
</evidence>
<gene>
    <name evidence="2" type="ORF">ALC57_11953</name>
</gene>
<dbReference type="GO" id="GO:0003677">
    <property type="term" value="F:DNA binding"/>
    <property type="evidence" value="ECO:0007669"/>
    <property type="project" value="UniProtKB-KW"/>
</dbReference>
<evidence type="ECO:0000313" key="3">
    <source>
        <dbReference type="Proteomes" id="UP000078492"/>
    </source>
</evidence>
<accession>A0A151J1P1</accession>
<keyword evidence="3" id="KW-1185">Reference proteome</keyword>
<proteinExistence type="predicted"/>
<dbReference type="SUPFAM" id="SSF47823">
    <property type="entry name" value="lambda integrase-like, N-terminal domain"/>
    <property type="match status" value="1"/>
</dbReference>
<reference evidence="2 3" key="1">
    <citation type="submission" date="2015-09" db="EMBL/GenBank/DDBJ databases">
        <title>Trachymyrmex cornetzi WGS genome.</title>
        <authorList>
            <person name="Nygaard S."/>
            <person name="Hu H."/>
            <person name="Boomsma J."/>
            <person name="Zhang G."/>
        </authorList>
    </citation>
    <scope>NUCLEOTIDE SEQUENCE [LARGE SCALE GENOMIC DNA]</scope>
    <source>
        <strain evidence="2">Tcor2-1</strain>
        <tissue evidence="2">Whole body</tissue>
    </source>
</reference>
<dbReference type="AlphaFoldDB" id="A0A151J1P1"/>
<dbReference type="InterPro" id="IPR010998">
    <property type="entry name" value="Integrase_recombinase_N"/>
</dbReference>